<evidence type="ECO:0000313" key="1">
    <source>
        <dbReference type="EMBL" id="GHO47483.1"/>
    </source>
</evidence>
<dbReference type="AlphaFoldDB" id="A0A8J3I5K5"/>
<dbReference type="EMBL" id="BNJF01000003">
    <property type="protein sequence ID" value="GHO47483.1"/>
    <property type="molecule type" value="Genomic_DNA"/>
</dbReference>
<reference evidence="1" key="1">
    <citation type="submission" date="2020-10" db="EMBL/GenBank/DDBJ databases">
        <title>Taxonomic study of unclassified bacteria belonging to the class Ktedonobacteria.</title>
        <authorList>
            <person name="Yabe S."/>
            <person name="Wang C.M."/>
            <person name="Zheng Y."/>
            <person name="Sakai Y."/>
            <person name="Cavaletti L."/>
            <person name="Monciardini P."/>
            <person name="Donadio S."/>
        </authorList>
    </citation>
    <scope>NUCLEOTIDE SEQUENCE</scope>
    <source>
        <strain evidence="1">SOSP1-1</strain>
    </source>
</reference>
<evidence type="ECO:0000313" key="2">
    <source>
        <dbReference type="Proteomes" id="UP000612362"/>
    </source>
</evidence>
<name>A0A8J3I5K5_9CHLR</name>
<dbReference type="RefSeq" id="WP_220196769.1">
    <property type="nucleotide sequence ID" value="NZ_BNJF01000003.1"/>
</dbReference>
<protein>
    <recommendedName>
        <fullName evidence="3">ABM domain-containing protein</fullName>
    </recommendedName>
</protein>
<keyword evidence="2" id="KW-1185">Reference proteome</keyword>
<gene>
    <name evidence="1" type="ORF">KSX_56460</name>
</gene>
<dbReference type="Proteomes" id="UP000612362">
    <property type="component" value="Unassembled WGS sequence"/>
</dbReference>
<organism evidence="1 2">
    <name type="scientific">Ktedonospora formicarum</name>
    <dbReference type="NCBI Taxonomy" id="2778364"/>
    <lineage>
        <taxon>Bacteria</taxon>
        <taxon>Bacillati</taxon>
        <taxon>Chloroflexota</taxon>
        <taxon>Ktedonobacteria</taxon>
        <taxon>Ktedonobacterales</taxon>
        <taxon>Ktedonobacteraceae</taxon>
        <taxon>Ktedonospora</taxon>
    </lineage>
</organism>
<sequence length="100" mass="11282">MYAIIRQITIQPHLVEEAIKITGQVFLPVLRNEPGFVDFYSILVAENEAMSISFFETKEEAEEGNRKALEWAKEQLFPLALGPAEIIGVGKVVLHQRKEG</sequence>
<proteinExistence type="predicted"/>
<evidence type="ECO:0008006" key="3">
    <source>
        <dbReference type="Google" id="ProtNLM"/>
    </source>
</evidence>
<accession>A0A8J3I5K5</accession>
<comment type="caution">
    <text evidence="1">The sequence shown here is derived from an EMBL/GenBank/DDBJ whole genome shotgun (WGS) entry which is preliminary data.</text>
</comment>